<reference evidence="6 7" key="1">
    <citation type="submission" date="2020-08" db="EMBL/GenBank/DDBJ databases">
        <title>Genomic Encyclopedia of Type Strains, Phase IV (KMG-IV): sequencing the most valuable type-strain genomes for metagenomic binning, comparative biology and taxonomic classification.</title>
        <authorList>
            <person name="Goeker M."/>
        </authorList>
    </citation>
    <scope>NUCLEOTIDE SEQUENCE [LARGE SCALE GENOMIC DNA]</scope>
    <source>
        <strain evidence="6 7">DSM 105040</strain>
    </source>
</reference>
<dbReference type="AlphaFoldDB" id="A0A840CER4"/>
<organism evidence="6 7">
    <name type="scientific">Actibacterium naphthalenivorans</name>
    <dbReference type="NCBI Taxonomy" id="1614693"/>
    <lineage>
        <taxon>Bacteria</taxon>
        <taxon>Pseudomonadati</taxon>
        <taxon>Pseudomonadota</taxon>
        <taxon>Alphaproteobacteria</taxon>
        <taxon>Rhodobacterales</taxon>
        <taxon>Roseobacteraceae</taxon>
        <taxon>Actibacterium</taxon>
    </lineage>
</organism>
<comment type="subcellular location">
    <subcellularLocation>
        <location evidence="1">Cytoplasm</location>
    </subcellularLocation>
</comment>
<dbReference type="Proteomes" id="UP000585681">
    <property type="component" value="Unassembled WGS sequence"/>
</dbReference>
<gene>
    <name evidence="6" type="ORF">GGR17_003671</name>
</gene>
<evidence type="ECO:0000256" key="3">
    <source>
        <dbReference type="ARBA" id="ARBA00022490"/>
    </source>
</evidence>
<protein>
    <submittedName>
        <fullName evidence="6">Nucleotide-binding universal stress UspA family protein</fullName>
    </submittedName>
</protein>
<evidence type="ECO:0000256" key="4">
    <source>
        <dbReference type="ARBA" id="ARBA00037131"/>
    </source>
</evidence>
<dbReference type="SUPFAM" id="SSF52402">
    <property type="entry name" value="Adenine nucleotide alpha hydrolases-like"/>
    <property type="match status" value="2"/>
</dbReference>
<dbReference type="PRINTS" id="PR01438">
    <property type="entry name" value="UNVRSLSTRESS"/>
</dbReference>
<evidence type="ECO:0000313" key="6">
    <source>
        <dbReference type="EMBL" id="MBB4023835.1"/>
    </source>
</evidence>
<comment type="caution">
    <text evidence="6">The sequence shown here is derived from an EMBL/GenBank/DDBJ whole genome shotgun (WGS) entry which is preliminary data.</text>
</comment>
<dbReference type="InterPro" id="IPR006015">
    <property type="entry name" value="Universal_stress_UspA"/>
</dbReference>
<evidence type="ECO:0000256" key="1">
    <source>
        <dbReference type="ARBA" id="ARBA00004496"/>
    </source>
</evidence>
<sequence length="302" mass="33401">MKRFTNILVVFDDAIGAEDALEQAVSLARENTARLTVTVVLRDGEASPQLVAETEKRLRRLSLGVQNAGVSDVQTLVLTGIPFLEVIRQVIRAEHDLVLACAESGSTIKQIFFGSTATHLVRKCPCPVWIVKPDQVVPYQRILAAVDPHNSDSEDQINTLIMGLATSLASRDHAVLHITHAWDVDGNDRDSLRSEITIEQRDAILKRHHDKHHAAVNSLLSRYSTSQFNHRIHLPRGRPERAIGQIVRQEQIDLIVMGSVARVGIPGYFIGNTAETVLGSQRCSILTVKPNGFETPVLLLEE</sequence>
<dbReference type="RefSeq" id="WP_054540521.1">
    <property type="nucleotide sequence ID" value="NZ_JACIEQ010000011.1"/>
</dbReference>
<evidence type="ECO:0000256" key="2">
    <source>
        <dbReference type="ARBA" id="ARBA00008791"/>
    </source>
</evidence>
<comment type="similarity">
    <text evidence="2">Belongs to the universal stress protein A family.</text>
</comment>
<dbReference type="Pfam" id="PF00582">
    <property type="entry name" value="Usp"/>
    <property type="match status" value="2"/>
</dbReference>
<dbReference type="GO" id="GO:0005737">
    <property type="term" value="C:cytoplasm"/>
    <property type="evidence" value="ECO:0007669"/>
    <property type="project" value="UniProtKB-SubCell"/>
</dbReference>
<dbReference type="PANTHER" id="PTHR47892">
    <property type="entry name" value="UNIVERSAL STRESS PROTEIN E"/>
    <property type="match status" value="1"/>
</dbReference>
<name>A0A840CER4_9RHOB</name>
<dbReference type="Gene3D" id="3.40.50.12370">
    <property type="match status" value="1"/>
</dbReference>
<evidence type="ECO:0000313" key="7">
    <source>
        <dbReference type="Proteomes" id="UP000585681"/>
    </source>
</evidence>
<keyword evidence="7" id="KW-1185">Reference proteome</keyword>
<evidence type="ECO:0000259" key="5">
    <source>
        <dbReference type="Pfam" id="PF00582"/>
    </source>
</evidence>
<dbReference type="CDD" id="cd00293">
    <property type="entry name" value="USP-like"/>
    <property type="match status" value="1"/>
</dbReference>
<comment type="function">
    <text evidence="4">Required for resistance to DNA-damaging agents.</text>
</comment>
<feature type="domain" description="UspA" evidence="5">
    <location>
        <begin position="139"/>
        <end position="289"/>
    </location>
</feature>
<keyword evidence="3" id="KW-0963">Cytoplasm</keyword>
<feature type="domain" description="UspA" evidence="5">
    <location>
        <begin position="4"/>
        <end position="132"/>
    </location>
</feature>
<accession>A0A840CER4</accession>
<dbReference type="EMBL" id="JACIEQ010000011">
    <property type="protein sequence ID" value="MBB4023835.1"/>
    <property type="molecule type" value="Genomic_DNA"/>
</dbReference>
<dbReference type="InterPro" id="IPR006016">
    <property type="entry name" value="UspA"/>
</dbReference>
<proteinExistence type="inferred from homology"/>
<dbReference type="PANTHER" id="PTHR47892:SF1">
    <property type="entry name" value="UNIVERSAL STRESS PROTEIN E"/>
    <property type="match status" value="1"/>
</dbReference>